<evidence type="ECO:0000313" key="2">
    <source>
        <dbReference type="EMBL" id="KJA13480.1"/>
    </source>
</evidence>
<accession>A0A0D2NYE4</accession>
<dbReference type="EMBL" id="KN817738">
    <property type="protein sequence ID" value="KJA13480.1"/>
    <property type="molecule type" value="Genomic_DNA"/>
</dbReference>
<organism evidence="2 3">
    <name type="scientific">Hypholoma sublateritium (strain FD-334 SS-4)</name>
    <dbReference type="NCBI Taxonomy" id="945553"/>
    <lineage>
        <taxon>Eukaryota</taxon>
        <taxon>Fungi</taxon>
        <taxon>Dikarya</taxon>
        <taxon>Basidiomycota</taxon>
        <taxon>Agaricomycotina</taxon>
        <taxon>Agaricomycetes</taxon>
        <taxon>Agaricomycetidae</taxon>
        <taxon>Agaricales</taxon>
        <taxon>Agaricineae</taxon>
        <taxon>Strophariaceae</taxon>
        <taxon>Hypholoma</taxon>
    </lineage>
</organism>
<evidence type="ECO:0000313" key="3">
    <source>
        <dbReference type="Proteomes" id="UP000054270"/>
    </source>
</evidence>
<proteinExistence type="predicted"/>
<name>A0A0D2NYE4_HYPSF</name>
<dbReference type="AlphaFoldDB" id="A0A0D2NYE4"/>
<reference evidence="3" key="1">
    <citation type="submission" date="2014-04" db="EMBL/GenBank/DDBJ databases">
        <title>Evolutionary Origins and Diversification of the Mycorrhizal Mutualists.</title>
        <authorList>
            <consortium name="DOE Joint Genome Institute"/>
            <consortium name="Mycorrhizal Genomics Consortium"/>
            <person name="Kohler A."/>
            <person name="Kuo A."/>
            <person name="Nagy L.G."/>
            <person name="Floudas D."/>
            <person name="Copeland A."/>
            <person name="Barry K.W."/>
            <person name="Cichocki N."/>
            <person name="Veneault-Fourrey C."/>
            <person name="LaButti K."/>
            <person name="Lindquist E.A."/>
            <person name="Lipzen A."/>
            <person name="Lundell T."/>
            <person name="Morin E."/>
            <person name="Murat C."/>
            <person name="Riley R."/>
            <person name="Ohm R."/>
            <person name="Sun H."/>
            <person name="Tunlid A."/>
            <person name="Henrissat B."/>
            <person name="Grigoriev I.V."/>
            <person name="Hibbett D.S."/>
            <person name="Martin F."/>
        </authorList>
    </citation>
    <scope>NUCLEOTIDE SEQUENCE [LARGE SCALE GENOMIC DNA]</scope>
    <source>
        <strain evidence="3">FD-334 SS-4</strain>
    </source>
</reference>
<feature type="compositionally biased region" description="Basic residues" evidence="1">
    <location>
        <begin position="214"/>
        <end position="224"/>
    </location>
</feature>
<dbReference type="Proteomes" id="UP000054270">
    <property type="component" value="Unassembled WGS sequence"/>
</dbReference>
<feature type="region of interest" description="Disordered" evidence="1">
    <location>
        <begin position="158"/>
        <end position="264"/>
    </location>
</feature>
<feature type="compositionally biased region" description="Basic residues" evidence="1">
    <location>
        <begin position="187"/>
        <end position="198"/>
    </location>
</feature>
<protein>
    <submittedName>
        <fullName evidence="2">Uncharacterized protein</fullName>
    </submittedName>
</protein>
<sequence length="293" mass="30832">MEGMIDWQPPANAPVVPDTDNVAARDSGLHGVPANTGHEAGKLVRPQAGNNALPPKVGAPGPQYPDGHIPMVINHGGVPTFGPNDPMPYAWLMNAATLNPTMYAQFPYPLTPGPQSTENVAAPDIPLYPAGIPETEFGVIDPALIGLRVGPTLLPTPRPSITPQVGPMYLRSDTNSIPDAPAGRVLKPLRRPSKAAKGKGKEVDALSPATNAPAKKKRPRPKGKAIKDLEAHGVNCAADDDTAADSATDRPQNPDTVHPPQSMRKTADVLAAVEASKLILPAKRIRTAKVRTD</sequence>
<keyword evidence="3" id="KW-1185">Reference proteome</keyword>
<gene>
    <name evidence="2" type="ORF">HYPSUDRAFT_59884</name>
</gene>
<evidence type="ECO:0000256" key="1">
    <source>
        <dbReference type="SAM" id="MobiDB-lite"/>
    </source>
</evidence>